<sequence>MTDVSPGYPRVLIAAFQGWSDAGDATTEVLHHLGALVDAEVLHVIGSEGYVDYQVHRPKISLDDSGERILEWPDTRLYGSIRRPGADDPAEADGETVRRIDGGRVTELFLLSGVEPARDWQSFADEIVELVDVWAIDNVIILGAMFSDAPHSRPVVTTVTSEDAGRREATGATRSTYEGPAGIATVVDLALTEAGIAPVSLWAQVPHYVHSTPSPKVTLALLDKLEELLDIVIPRGELLDQATDWEANINRIAAADEDMSRYIRGLEETRDEALAAETTGDAIAAEFEKFLEGGDRAGGEGGSGGAGSGSGSEAGTASADSADRAAAGPGNSAADSEDSAADPADSAESNAGDSGDAPGDAAGRGEGDDPEAGETPPAR</sequence>
<gene>
    <name evidence="2" type="ORF">EV139_2793</name>
</gene>
<name>A0A4Q7TM15_9MICO</name>
<reference evidence="2 3" key="1">
    <citation type="journal article" date="2015" name="Stand. Genomic Sci.">
        <title>Genomic Encyclopedia of Bacterial and Archaeal Type Strains, Phase III: the genomes of soil and plant-associated and newly described type strains.</title>
        <authorList>
            <person name="Whitman W.B."/>
            <person name="Woyke T."/>
            <person name="Klenk H.P."/>
            <person name="Zhou Y."/>
            <person name="Lilburn T.G."/>
            <person name="Beck B.J."/>
            <person name="De Vos P."/>
            <person name="Vandamme P."/>
            <person name="Eisen J.A."/>
            <person name="Garrity G."/>
            <person name="Hugenholtz P."/>
            <person name="Kyrpides N.C."/>
        </authorList>
    </citation>
    <scope>NUCLEOTIDE SEQUENCE [LARGE SCALE GENOMIC DNA]</scope>
    <source>
        <strain evidence="2 3">RF6</strain>
    </source>
</reference>
<feature type="compositionally biased region" description="Low complexity" evidence="1">
    <location>
        <begin position="341"/>
        <end position="361"/>
    </location>
</feature>
<accession>A0A4Q7TM15</accession>
<comment type="caution">
    <text evidence="2">The sequence shown here is derived from an EMBL/GenBank/DDBJ whole genome shotgun (WGS) entry which is preliminary data.</text>
</comment>
<dbReference type="InterPro" id="IPR038389">
    <property type="entry name" value="PSMG2_sf"/>
</dbReference>
<dbReference type="RefSeq" id="WP_130455134.1">
    <property type="nucleotide sequence ID" value="NZ_QYAG01000003.1"/>
</dbReference>
<dbReference type="EMBL" id="SHKI01000007">
    <property type="protein sequence ID" value="RZT61047.1"/>
    <property type="molecule type" value="Genomic_DNA"/>
</dbReference>
<dbReference type="Pfam" id="PF09754">
    <property type="entry name" value="PAC2"/>
    <property type="match status" value="1"/>
</dbReference>
<protein>
    <submittedName>
        <fullName evidence="2">PAC2 family protein</fullName>
    </submittedName>
</protein>
<feature type="region of interest" description="Disordered" evidence="1">
    <location>
        <begin position="293"/>
        <end position="379"/>
    </location>
</feature>
<proteinExistence type="predicted"/>
<feature type="compositionally biased region" description="Gly residues" evidence="1">
    <location>
        <begin position="299"/>
        <end position="312"/>
    </location>
</feature>
<dbReference type="OrthoDB" id="150941at2"/>
<evidence type="ECO:0000256" key="1">
    <source>
        <dbReference type="SAM" id="MobiDB-lite"/>
    </source>
</evidence>
<organism evidence="2 3">
    <name type="scientific">Leucobacter luti</name>
    <dbReference type="NCBI Taxonomy" id="340320"/>
    <lineage>
        <taxon>Bacteria</taxon>
        <taxon>Bacillati</taxon>
        <taxon>Actinomycetota</taxon>
        <taxon>Actinomycetes</taxon>
        <taxon>Micrococcales</taxon>
        <taxon>Microbacteriaceae</taxon>
        <taxon>Leucobacter</taxon>
    </lineage>
</organism>
<feature type="compositionally biased region" description="Low complexity" evidence="1">
    <location>
        <begin position="313"/>
        <end position="334"/>
    </location>
</feature>
<keyword evidence="3" id="KW-1185">Reference proteome</keyword>
<evidence type="ECO:0000313" key="3">
    <source>
        <dbReference type="Proteomes" id="UP000291832"/>
    </source>
</evidence>
<evidence type="ECO:0000313" key="2">
    <source>
        <dbReference type="EMBL" id="RZT61047.1"/>
    </source>
</evidence>
<dbReference type="AlphaFoldDB" id="A0A4Q7TM15"/>
<dbReference type="SUPFAM" id="SSF159659">
    <property type="entry name" value="Cgl1923-like"/>
    <property type="match status" value="1"/>
</dbReference>
<dbReference type="Proteomes" id="UP000291832">
    <property type="component" value="Unassembled WGS sequence"/>
</dbReference>
<dbReference type="Gene3D" id="3.40.50.10900">
    <property type="entry name" value="PAC-like subunit"/>
    <property type="match status" value="1"/>
</dbReference>
<dbReference type="InterPro" id="IPR019151">
    <property type="entry name" value="Proteasome_assmbl_chaperone_2"/>
</dbReference>